<protein>
    <submittedName>
        <fullName evidence="9">Putative flippase GtrA (Transmembrane translocase of bactoprenol-linked glucose)</fullName>
    </submittedName>
</protein>
<keyword evidence="5 7" id="KW-0472">Membrane</keyword>
<evidence type="ECO:0000256" key="1">
    <source>
        <dbReference type="ARBA" id="ARBA00004141"/>
    </source>
</evidence>
<organism evidence="9 10">
    <name type="scientific">Actinacidiphila guanduensis</name>
    <dbReference type="NCBI Taxonomy" id="310781"/>
    <lineage>
        <taxon>Bacteria</taxon>
        <taxon>Bacillati</taxon>
        <taxon>Actinomycetota</taxon>
        <taxon>Actinomycetes</taxon>
        <taxon>Kitasatosporales</taxon>
        <taxon>Streptomycetaceae</taxon>
        <taxon>Actinacidiphila</taxon>
    </lineage>
</organism>
<evidence type="ECO:0000256" key="2">
    <source>
        <dbReference type="ARBA" id="ARBA00009399"/>
    </source>
</evidence>
<proteinExistence type="inferred from homology"/>
<dbReference type="GO" id="GO:0005886">
    <property type="term" value="C:plasma membrane"/>
    <property type="evidence" value="ECO:0007669"/>
    <property type="project" value="TreeGrafter"/>
</dbReference>
<evidence type="ECO:0000256" key="7">
    <source>
        <dbReference type="SAM" id="Phobius"/>
    </source>
</evidence>
<feature type="region of interest" description="Disordered" evidence="6">
    <location>
        <begin position="152"/>
        <end position="179"/>
    </location>
</feature>
<feature type="transmembrane region" description="Helical" evidence="7">
    <location>
        <begin position="122"/>
        <end position="139"/>
    </location>
</feature>
<dbReference type="EMBL" id="FNIE01000009">
    <property type="protein sequence ID" value="SDO41173.1"/>
    <property type="molecule type" value="Genomic_DNA"/>
</dbReference>
<evidence type="ECO:0000313" key="10">
    <source>
        <dbReference type="Proteomes" id="UP000199341"/>
    </source>
</evidence>
<gene>
    <name evidence="9" type="ORF">SAMN05216259_109321</name>
</gene>
<reference evidence="9 10" key="1">
    <citation type="submission" date="2016-10" db="EMBL/GenBank/DDBJ databases">
        <authorList>
            <person name="de Groot N.N."/>
        </authorList>
    </citation>
    <scope>NUCLEOTIDE SEQUENCE [LARGE SCALE GENOMIC DNA]</scope>
    <source>
        <strain evidence="9 10">CGMCC 4.2022</strain>
    </source>
</reference>
<keyword evidence="3 7" id="KW-0812">Transmembrane</keyword>
<feature type="transmembrane region" description="Helical" evidence="7">
    <location>
        <begin position="21"/>
        <end position="43"/>
    </location>
</feature>
<dbReference type="Proteomes" id="UP000199341">
    <property type="component" value="Unassembled WGS sequence"/>
</dbReference>
<accession>A0A1H0JCC7</accession>
<evidence type="ECO:0000259" key="8">
    <source>
        <dbReference type="Pfam" id="PF04138"/>
    </source>
</evidence>
<dbReference type="RefSeq" id="WP_245771555.1">
    <property type="nucleotide sequence ID" value="NZ_FNIE01000009.1"/>
</dbReference>
<feature type="transmembrane region" description="Helical" evidence="7">
    <location>
        <begin position="49"/>
        <end position="68"/>
    </location>
</feature>
<keyword evidence="4 7" id="KW-1133">Transmembrane helix</keyword>
<dbReference type="AlphaFoldDB" id="A0A1H0JCC7"/>
<evidence type="ECO:0000256" key="3">
    <source>
        <dbReference type="ARBA" id="ARBA00022692"/>
    </source>
</evidence>
<dbReference type="InterPro" id="IPR051401">
    <property type="entry name" value="GtrA_CellWall_Glycosyl"/>
</dbReference>
<evidence type="ECO:0000313" key="9">
    <source>
        <dbReference type="EMBL" id="SDO41173.1"/>
    </source>
</evidence>
<evidence type="ECO:0000256" key="6">
    <source>
        <dbReference type="SAM" id="MobiDB-lite"/>
    </source>
</evidence>
<dbReference type="InterPro" id="IPR007267">
    <property type="entry name" value="GtrA_DPMS_TM"/>
</dbReference>
<sequence length="179" mass="18344">MRRAGAATASGARRPRGLHRELAGFALAGGAAYAADLAAFLWLRDSAGLGPLTAKAVSFAAGCAVAYAGNALGTYRDRAPGGRRARRYGAFVAVNLAGALVQLACLAFSHYVLGRTAPRDDVVSGLGVGMALATALRFWGTRTLVFRRQDAAGGDTQAGPRHAAGVRAASEGNRATWTG</sequence>
<comment type="similarity">
    <text evidence="2">Belongs to the GtrA family.</text>
</comment>
<dbReference type="Pfam" id="PF04138">
    <property type="entry name" value="GtrA_DPMS_TM"/>
    <property type="match status" value="1"/>
</dbReference>
<name>A0A1H0JCC7_9ACTN</name>
<dbReference type="PANTHER" id="PTHR38459:SF6">
    <property type="entry name" value="ARABINOGALACTAN BIOSYNTHESIS RECRUITING PROTEIN RV3789"/>
    <property type="match status" value="1"/>
</dbReference>
<evidence type="ECO:0000256" key="5">
    <source>
        <dbReference type="ARBA" id="ARBA00023136"/>
    </source>
</evidence>
<dbReference type="PANTHER" id="PTHR38459">
    <property type="entry name" value="PROPHAGE BACTOPRENOL-LINKED GLUCOSE TRANSLOCASE HOMOLOG"/>
    <property type="match status" value="1"/>
</dbReference>
<keyword evidence="10" id="KW-1185">Reference proteome</keyword>
<evidence type="ECO:0000256" key="4">
    <source>
        <dbReference type="ARBA" id="ARBA00022989"/>
    </source>
</evidence>
<dbReference type="GO" id="GO:0000271">
    <property type="term" value="P:polysaccharide biosynthetic process"/>
    <property type="evidence" value="ECO:0007669"/>
    <property type="project" value="InterPro"/>
</dbReference>
<comment type="subcellular location">
    <subcellularLocation>
        <location evidence="1">Membrane</location>
        <topology evidence="1">Multi-pass membrane protein</topology>
    </subcellularLocation>
</comment>
<feature type="transmembrane region" description="Helical" evidence="7">
    <location>
        <begin position="88"/>
        <end position="110"/>
    </location>
</feature>
<dbReference type="STRING" id="310781.SAMN05216259_109321"/>
<feature type="domain" description="GtrA/DPMS transmembrane" evidence="8">
    <location>
        <begin position="25"/>
        <end position="146"/>
    </location>
</feature>